<keyword evidence="1" id="KW-0472">Membrane</keyword>
<name>A0A134AI60_9FIRM</name>
<dbReference type="PATRIC" id="fig|755172.3.peg.580"/>
<evidence type="ECO:0000313" key="2">
    <source>
        <dbReference type="EMBL" id="KXB67418.1"/>
    </source>
</evidence>
<dbReference type="Proteomes" id="UP000070442">
    <property type="component" value="Unassembled WGS sequence"/>
</dbReference>
<dbReference type="AlphaFoldDB" id="A0A134AI60"/>
<keyword evidence="1" id="KW-0812">Transmembrane</keyword>
<dbReference type="STRING" id="755172.HMPREF1863_00608"/>
<proteinExistence type="predicted"/>
<protein>
    <submittedName>
        <fullName evidence="2">Uncharacterized protein</fullName>
    </submittedName>
</protein>
<dbReference type="EMBL" id="LSDG01000019">
    <property type="protein sequence ID" value="KXB67418.1"/>
    <property type="molecule type" value="Genomic_DNA"/>
</dbReference>
<keyword evidence="1" id="KW-1133">Transmembrane helix</keyword>
<feature type="transmembrane region" description="Helical" evidence="1">
    <location>
        <begin position="42"/>
        <end position="65"/>
    </location>
</feature>
<dbReference type="RefSeq" id="WP_068367174.1">
    <property type="nucleotide sequence ID" value="NZ_CALTYF010000006.1"/>
</dbReference>
<organism evidence="2 3">
    <name type="scientific">Aedoeadaptatus coxii</name>
    <dbReference type="NCBI Taxonomy" id="755172"/>
    <lineage>
        <taxon>Bacteria</taxon>
        <taxon>Bacillati</taxon>
        <taxon>Bacillota</taxon>
        <taxon>Tissierellia</taxon>
        <taxon>Tissierellales</taxon>
        <taxon>Peptoniphilaceae</taxon>
        <taxon>Aedoeadaptatus</taxon>
    </lineage>
</organism>
<evidence type="ECO:0000313" key="3">
    <source>
        <dbReference type="Proteomes" id="UP000070442"/>
    </source>
</evidence>
<reference evidence="3" key="1">
    <citation type="submission" date="2016-01" db="EMBL/GenBank/DDBJ databases">
        <authorList>
            <person name="Mitreva M."/>
            <person name="Pepin K.H."/>
            <person name="Mihindukulasuriya K.A."/>
            <person name="Fulton R."/>
            <person name="Fronick C."/>
            <person name="O'Laughlin M."/>
            <person name="Miner T."/>
            <person name="Herter B."/>
            <person name="Rosa B.A."/>
            <person name="Cordes M."/>
            <person name="Tomlinson C."/>
            <person name="Wollam A."/>
            <person name="Palsikar V.B."/>
            <person name="Mardis E.R."/>
            <person name="Wilson R.K."/>
        </authorList>
    </citation>
    <scope>NUCLEOTIDE SEQUENCE [LARGE SCALE GENOMIC DNA]</scope>
    <source>
        <strain evidence="3">DNF00729</strain>
    </source>
</reference>
<gene>
    <name evidence="2" type="ORF">HMPREF1863_00608</name>
</gene>
<sequence length="74" mass="9219">MKNWKITILLIAEYFVFLLAVNYFVSKWFYGHWEFRDFYTNTFYWVFLGSTIFFKILISVLRKYFKKSDTEKKS</sequence>
<evidence type="ECO:0000256" key="1">
    <source>
        <dbReference type="SAM" id="Phobius"/>
    </source>
</evidence>
<feature type="transmembrane region" description="Helical" evidence="1">
    <location>
        <begin position="7"/>
        <end position="30"/>
    </location>
</feature>
<accession>A0A134AI60</accession>
<comment type="caution">
    <text evidence="2">The sequence shown here is derived from an EMBL/GenBank/DDBJ whole genome shotgun (WGS) entry which is preliminary data.</text>
</comment>
<keyword evidence="3" id="KW-1185">Reference proteome</keyword>